<evidence type="ECO:0000259" key="7">
    <source>
        <dbReference type="SMART" id="SM00363"/>
    </source>
</evidence>
<feature type="compositionally biased region" description="Low complexity" evidence="6">
    <location>
        <begin position="55"/>
        <end position="78"/>
    </location>
</feature>
<proteinExistence type="inferred from homology"/>
<dbReference type="CDD" id="cd02556">
    <property type="entry name" value="PseudoU_synth_RluB"/>
    <property type="match status" value="1"/>
</dbReference>
<dbReference type="InterPro" id="IPR020103">
    <property type="entry name" value="PsdUridine_synth_cat_dom_sf"/>
</dbReference>
<evidence type="ECO:0000256" key="1">
    <source>
        <dbReference type="ARBA" id="ARBA00008348"/>
    </source>
</evidence>
<dbReference type="NCBIfam" id="TIGR00093">
    <property type="entry name" value="pseudouridine synthase"/>
    <property type="match status" value="1"/>
</dbReference>
<dbReference type="Gene3D" id="3.10.290.10">
    <property type="entry name" value="RNA-binding S4 domain"/>
    <property type="match status" value="1"/>
</dbReference>
<feature type="compositionally biased region" description="Basic and acidic residues" evidence="6">
    <location>
        <begin position="182"/>
        <end position="204"/>
    </location>
</feature>
<dbReference type="PANTHER" id="PTHR47683:SF3">
    <property type="entry name" value="RIBOSOMAL LARGE SUBUNIT PSEUDOURIDINE SYNTHASE B"/>
    <property type="match status" value="1"/>
</dbReference>
<evidence type="ECO:0000313" key="8">
    <source>
        <dbReference type="EMBL" id="CAG9164143.1"/>
    </source>
</evidence>
<comment type="caution">
    <text evidence="8">The sequence shown here is derived from an EMBL/GenBank/DDBJ whole genome shotgun (WGS) entry which is preliminary data.</text>
</comment>
<dbReference type="InterPro" id="IPR050343">
    <property type="entry name" value="RsuA_PseudoU_synthase"/>
</dbReference>
<dbReference type="PROSITE" id="PS01149">
    <property type="entry name" value="PSI_RSU"/>
    <property type="match status" value="1"/>
</dbReference>
<dbReference type="Proteomes" id="UP000706525">
    <property type="component" value="Unassembled WGS sequence"/>
</dbReference>
<dbReference type="PANTHER" id="PTHR47683">
    <property type="entry name" value="PSEUDOURIDINE SYNTHASE FAMILY PROTEIN-RELATED"/>
    <property type="match status" value="1"/>
</dbReference>
<evidence type="ECO:0000256" key="3">
    <source>
        <dbReference type="ARBA" id="ARBA00023235"/>
    </source>
</evidence>
<dbReference type="InterPro" id="IPR018496">
    <property type="entry name" value="PsdUridine_synth_RsuA/RluB_CS"/>
</dbReference>
<dbReference type="SMART" id="SM00363">
    <property type="entry name" value="S4"/>
    <property type="match status" value="1"/>
</dbReference>
<keyword evidence="3 5" id="KW-0413">Isomerase</keyword>
<dbReference type="NCBIfam" id="NF007976">
    <property type="entry name" value="PRK10700.1"/>
    <property type="match status" value="1"/>
</dbReference>
<dbReference type="PROSITE" id="PS50889">
    <property type="entry name" value="S4"/>
    <property type="match status" value="1"/>
</dbReference>
<evidence type="ECO:0000256" key="2">
    <source>
        <dbReference type="ARBA" id="ARBA00022884"/>
    </source>
</evidence>
<dbReference type="Gene3D" id="3.30.70.580">
    <property type="entry name" value="Pseudouridine synthase I, catalytic domain, N-terminal subdomain"/>
    <property type="match status" value="1"/>
</dbReference>
<organism evidence="8 9">
    <name type="scientific">Cupriavidus pampae</name>
    <dbReference type="NCBI Taxonomy" id="659251"/>
    <lineage>
        <taxon>Bacteria</taxon>
        <taxon>Pseudomonadati</taxon>
        <taxon>Pseudomonadota</taxon>
        <taxon>Betaproteobacteria</taxon>
        <taxon>Burkholderiales</taxon>
        <taxon>Burkholderiaceae</taxon>
        <taxon>Cupriavidus</taxon>
    </lineage>
</organism>
<evidence type="ECO:0000313" key="9">
    <source>
        <dbReference type="Proteomes" id="UP000706525"/>
    </source>
</evidence>
<dbReference type="EMBL" id="CAJZAG010000001">
    <property type="protein sequence ID" value="CAG9164143.1"/>
    <property type="molecule type" value="Genomic_DNA"/>
</dbReference>
<dbReference type="RefSeq" id="WP_223981372.1">
    <property type="nucleotide sequence ID" value="NZ_CAJZAG010000001.1"/>
</dbReference>
<dbReference type="InterPro" id="IPR036986">
    <property type="entry name" value="S4_RNA-bd_sf"/>
</dbReference>
<dbReference type="Pfam" id="PF00849">
    <property type="entry name" value="PseudoU_synth_2"/>
    <property type="match status" value="1"/>
</dbReference>
<feature type="region of interest" description="Disordered" evidence="6">
    <location>
        <begin position="1"/>
        <end position="227"/>
    </location>
</feature>
<feature type="compositionally biased region" description="Low complexity" evidence="6">
    <location>
        <begin position="90"/>
        <end position="108"/>
    </location>
</feature>
<name>A0ABN7XTW4_9BURK</name>
<keyword evidence="2 4" id="KW-0694">RNA-binding</keyword>
<dbReference type="Gene3D" id="3.30.70.1560">
    <property type="entry name" value="Alpha-L RNA-binding motif"/>
    <property type="match status" value="1"/>
</dbReference>
<sequence>MSDSVDQDVRQPDDAGAPDAAGSDGAPRRKGLRRGLRNLVASRRQSAQDREPGRAEAAGSEGDAGATGNVSGDPAAVPREPRARGRRKPAGAAVAATGEGADGNQAAAGQGGAGDEGGAQAQPAGGSGNRKRRQQPQRKAALVDGEAARPAGGNAQGKRGRGGNNRGQGNPQGTPSGQKTGGRGERGERAERGERGERRGDRPAGKGARGGQAGQGAQGGQGEDKLLVKPNKPVAGAEDLFRFVISEQYDSEDTVVPRTKAKPVRELSADDDAPKLHKVLAEGGLGSRREMEELILQGRVSVNGLPAHIGQRILPTDQVRVNGKLIHRKISSKPPRVLLYHKPSGEIVSQSDPEGRPTVFDSLPRIKTGKWVAVGRLDFNTEGLLIFTTSGDIANRFMHPRYGVEREYAVRTLGELAEIDRQRLLHGIELDDGEANFLRIADGGGEGVNQWYHVALTEGRNREVRRMFEAVGLTVSRLIRTRYGQFLLPRGLKRGRWQELEAADVRTLMAGIGLKAPGKGEQAPKGGATKVGGRKARTEAAIAGMPMVTGMDGLPRFEKSGPRGGGSGAGRGQPDPMQTSMGYIPTGPAPLTSHTTKLGGGQGGMRGGQGGMRGGQGPMRSGGMGGMGGMGGGMGGAGGLGGGRGGRSQSPRRGSGGGDVNGNVMPKAAKGGGGSGGGAGGGGAGGARRQRGRGGHGGGGGHGGNR</sequence>
<dbReference type="Pfam" id="PF01479">
    <property type="entry name" value="S4"/>
    <property type="match status" value="1"/>
</dbReference>
<feature type="domain" description="RNA-binding S4" evidence="7">
    <location>
        <begin position="274"/>
        <end position="334"/>
    </location>
</feature>
<feature type="compositionally biased region" description="Gly residues" evidence="6">
    <location>
        <begin position="670"/>
        <end position="686"/>
    </location>
</feature>
<feature type="compositionally biased region" description="Gly residues" evidence="6">
    <location>
        <begin position="207"/>
        <end position="221"/>
    </location>
</feature>
<dbReference type="InterPro" id="IPR020094">
    <property type="entry name" value="TruA/RsuA/RluB/E/F_N"/>
</dbReference>
<dbReference type="InterPro" id="IPR042092">
    <property type="entry name" value="PsdUridine_s_RsuA/RluB/E/F_cat"/>
</dbReference>
<evidence type="ECO:0000256" key="6">
    <source>
        <dbReference type="SAM" id="MobiDB-lite"/>
    </source>
</evidence>
<dbReference type="InterPro" id="IPR000748">
    <property type="entry name" value="PsdUridine_synth_RsuA/RluB/E/F"/>
</dbReference>
<protein>
    <recommendedName>
        <fullName evidence="5">Pseudouridine synthase</fullName>
        <ecNumber evidence="5">5.4.99.-</ecNumber>
    </recommendedName>
</protein>
<keyword evidence="9" id="KW-1185">Reference proteome</keyword>
<reference evidence="8 9" key="1">
    <citation type="submission" date="2021-08" db="EMBL/GenBank/DDBJ databases">
        <authorList>
            <person name="Peeters C."/>
        </authorList>
    </citation>
    <scope>NUCLEOTIDE SEQUENCE [LARGE SCALE GENOMIC DNA]</scope>
    <source>
        <strain evidence="8 9">LMG 32289</strain>
    </source>
</reference>
<dbReference type="SUPFAM" id="SSF55174">
    <property type="entry name" value="Alpha-L RNA-binding motif"/>
    <property type="match status" value="1"/>
</dbReference>
<feature type="compositionally biased region" description="Low complexity" evidence="6">
    <location>
        <begin position="14"/>
        <end position="25"/>
    </location>
</feature>
<dbReference type="CDD" id="cd00165">
    <property type="entry name" value="S4"/>
    <property type="match status" value="1"/>
</dbReference>
<feature type="region of interest" description="Disordered" evidence="6">
    <location>
        <begin position="548"/>
        <end position="706"/>
    </location>
</feature>
<evidence type="ECO:0000256" key="5">
    <source>
        <dbReference type="RuleBase" id="RU003887"/>
    </source>
</evidence>
<dbReference type="InterPro" id="IPR002942">
    <property type="entry name" value="S4_RNA-bd"/>
</dbReference>
<feature type="region of interest" description="Disordered" evidence="6">
    <location>
        <begin position="516"/>
        <end position="535"/>
    </location>
</feature>
<comment type="similarity">
    <text evidence="1 5">Belongs to the pseudouridine synthase RsuA family.</text>
</comment>
<accession>A0ABN7XTW4</accession>
<dbReference type="EC" id="5.4.99.-" evidence="5"/>
<feature type="compositionally biased region" description="Gly residues" evidence="6">
    <location>
        <begin position="598"/>
        <end position="646"/>
    </location>
</feature>
<dbReference type="SUPFAM" id="SSF55120">
    <property type="entry name" value="Pseudouridine synthase"/>
    <property type="match status" value="1"/>
</dbReference>
<feature type="compositionally biased region" description="Gly residues" evidence="6">
    <location>
        <begin position="562"/>
        <end position="571"/>
    </location>
</feature>
<evidence type="ECO:0000256" key="4">
    <source>
        <dbReference type="PROSITE-ProRule" id="PRU00182"/>
    </source>
</evidence>
<gene>
    <name evidence="8" type="ORF">LMG32289_00481</name>
</gene>
<dbReference type="InterPro" id="IPR006145">
    <property type="entry name" value="PsdUridine_synth_RsuA/RluA"/>
</dbReference>
<feature type="compositionally biased region" description="Gly residues" evidence="6">
    <location>
        <begin position="695"/>
        <end position="706"/>
    </location>
</feature>